<dbReference type="EMBL" id="JH817052">
    <property type="protein sequence ID" value="EKC23476.1"/>
    <property type="molecule type" value="Genomic_DNA"/>
</dbReference>
<organism evidence="2">
    <name type="scientific">Magallana gigas</name>
    <name type="common">Pacific oyster</name>
    <name type="synonym">Crassostrea gigas</name>
    <dbReference type="NCBI Taxonomy" id="29159"/>
    <lineage>
        <taxon>Eukaryota</taxon>
        <taxon>Metazoa</taxon>
        <taxon>Spiralia</taxon>
        <taxon>Lophotrochozoa</taxon>
        <taxon>Mollusca</taxon>
        <taxon>Bivalvia</taxon>
        <taxon>Autobranchia</taxon>
        <taxon>Pteriomorphia</taxon>
        <taxon>Ostreida</taxon>
        <taxon>Ostreoidea</taxon>
        <taxon>Ostreidae</taxon>
        <taxon>Magallana</taxon>
    </lineage>
</organism>
<reference evidence="2" key="1">
    <citation type="journal article" date="2012" name="Nature">
        <title>The oyster genome reveals stress adaptation and complexity of shell formation.</title>
        <authorList>
            <person name="Zhang G."/>
            <person name="Fang X."/>
            <person name="Guo X."/>
            <person name="Li L."/>
            <person name="Luo R."/>
            <person name="Xu F."/>
            <person name="Yang P."/>
            <person name="Zhang L."/>
            <person name="Wang X."/>
            <person name="Qi H."/>
            <person name="Xiong Z."/>
            <person name="Que H."/>
            <person name="Xie Y."/>
            <person name="Holland P.W."/>
            <person name="Paps J."/>
            <person name="Zhu Y."/>
            <person name="Wu F."/>
            <person name="Chen Y."/>
            <person name="Wang J."/>
            <person name="Peng C."/>
            <person name="Meng J."/>
            <person name="Yang L."/>
            <person name="Liu J."/>
            <person name="Wen B."/>
            <person name="Zhang N."/>
            <person name="Huang Z."/>
            <person name="Zhu Q."/>
            <person name="Feng Y."/>
            <person name="Mount A."/>
            <person name="Hedgecock D."/>
            <person name="Xu Z."/>
            <person name="Liu Y."/>
            <person name="Domazet-Loso T."/>
            <person name="Du Y."/>
            <person name="Sun X."/>
            <person name="Zhang S."/>
            <person name="Liu B."/>
            <person name="Cheng P."/>
            <person name="Jiang X."/>
            <person name="Li J."/>
            <person name="Fan D."/>
            <person name="Wang W."/>
            <person name="Fu W."/>
            <person name="Wang T."/>
            <person name="Wang B."/>
            <person name="Zhang J."/>
            <person name="Peng Z."/>
            <person name="Li Y."/>
            <person name="Li N."/>
            <person name="Wang J."/>
            <person name="Chen M."/>
            <person name="He Y."/>
            <person name="Tan F."/>
            <person name="Song X."/>
            <person name="Zheng Q."/>
            <person name="Huang R."/>
            <person name="Yang H."/>
            <person name="Du X."/>
            <person name="Chen L."/>
            <person name="Yang M."/>
            <person name="Gaffney P.M."/>
            <person name="Wang S."/>
            <person name="Luo L."/>
            <person name="She Z."/>
            <person name="Ming Y."/>
            <person name="Huang W."/>
            <person name="Zhang S."/>
            <person name="Huang B."/>
            <person name="Zhang Y."/>
            <person name="Qu T."/>
            <person name="Ni P."/>
            <person name="Miao G."/>
            <person name="Wang J."/>
            <person name="Wang Q."/>
            <person name="Steinberg C.E."/>
            <person name="Wang H."/>
            <person name="Li N."/>
            <person name="Qian L."/>
            <person name="Zhang G."/>
            <person name="Li Y."/>
            <person name="Yang H."/>
            <person name="Liu X."/>
            <person name="Wang J."/>
            <person name="Yin Y."/>
            <person name="Wang J."/>
        </authorList>
    </citation>
    <scope>NUCLEOTIDE SEQUENCE [LARGE SCALE GENOMIC DNA]</scope>
    <source>
        <strain evidence="2">05x7-T-G4-1.051#20</strain>
    </source>
</reference>
<accession>K1QPT6</accession>
<sequence length="69" mass="7808">MALEEVEIGAIDLEEKSSPKLSSSPESPDKPDPTLAEEKERSLPKFLEPLKVLPRSKYLGYVEECPCFW</sequence>
<dbReference type="InParanoid" id="K1QPT6"/>
<feature type="region of interest" description="Disordered" evidence="1">
    <location>
        <begin position="1"/>
        <end position="42"/>
    </location>
</feature>
<proteinExistence type="predicted"/>
<gene>
    <name evidence="2" type="ORF">CGI_10011540</name>
</gene>
<feature type="compositionally biased region" description="Basic and acidic residues" evidence="1">
    <location>
        <begin position="27"/>
        <end position="42"/>
    </location>
</feature>
<evidence type="ECO:0000256" key="1">
    <source>
        <dbReference type="SAM" id="MobiDB-lite"/>
    </source>
</evidence>
<dbReference type="AlphaFoldDB" id="K1QPT6"/>
<name>K1QPT6_MAGGI</name>
<dbReference type="HOGENOM" id="CLU_2778333_0_0_1"/>
<protein>
    <submittedName>
        <fullName evidence="2">Uncharacterized protein</fullName>
    </submittedName>
</protein>
<evidence type="ECO:0000313" key="2">
    <source>
        <dbReference type="EMBL" id="EKC23476.1"/>
    </source>
</evidence>